<keyword evidence="7" id="KW-0812">Transmembrane</keyword>
<proteinExistence type="predicted"/>
<dbReference type="Gene3D" id="3.30.200.20">
    <property type="entry name" value="Phosphorylase Kinase, domain 1"/>
    <property type="match status" value="1"/>
</dbReference>
<dbReference type="GO" id="GO:0016477">
    <property type="term" value="P:cell migration"/>
    <property type="evidence" value="ECO:0007669"/>
    <property type="project" value="TreeGrafter"/>
</dbReference>
<evidence type="ECO:0000256" key="17">
    <source>
        <dbReference type="ARBA" id="ARBA00023170"/>
    </source>
</evidence>
<evidence type="ECO:0000313" key="29">
    <source>
        <dbReference type="EMBL" id="GCC27897.1"/>
    </source>
</evidence>
<accession>A0A401SBW2</accession>
<dbReference type="SMART" id="SM00408">
    <property type="entry name" value="IGc2"/>
    <property type="match status" value="6"/>
</dbReference>
<evidence type="ECO:0000256" key="3">
    <source>
        <dbReference type="ARBA" id="ARBA00022475"/>
    </source>
</evidence>
<dbReference type="GO" id="GO:0005886">
    <property type="term" value="C:plasma membrane"/>
    <property type="evidence" value="ECO:0007669"/>
    <property type="project" value="UniProtKB-SubCell"/>
</dbReference>
<dbReference type="Pfam" id="PF17988">
    <property type="entry name" value="VEGFR-2_TMD"/>
    <property type="match status" value="1"/>
</dbReference>
<evidence type="ECO:0000256" key="13">
    <source>
        <dbReference type="ARBA" id="ARBA00022989"/>
    </source>
</evidence>
<evidence type="ECO:0000256" key="21">
    <source>
        <dbReference type="PIRSR" id="PIRSR000615-1"/>
    </source>
</evidence>
<feature type="binding site" evidence="22">
    <location>
        <begin position="831"/>
        <end position="838"/>
    </location>
    <ligand>
        <name>ATP</name>
        <dbReference type="ChEBI" id="CHEBI:30616"/>
    </ligand>
</feature>
<dbReference type="InterPro" id="IPR020635">
    <property type="entry name" value="Tyr_kinase_cat_dom"/>
</dbReference>
<dbReference type="InterPro" id="IPR003598">
    <property type="entry name" value="Ig_sub2"/>
</dbReference>
<sequence>MYSGFFTAAVFLIQWRFILTQDSVPQVNLIVPELNISAQQLIIEVNGTLSVTCRGQASLNWSGPNLSNSAKNRFNIINYRCDDKQKYFCSTMTLRKAQRSDTGNYICKYAISADNGNLKSQIYVFVKDHRSPFVEPHTEHPEVIKFNGSSEIVIPCRVTEPNLQVTLLMDHSIFEIDGIDNKWDPKQGFILRNLEYIPGMLRCKTMVNKQHFESCFMISKEVEGVNSVHLNTSEKIKVLSGDTLSIKCTAKMPLNARPEFQWEYPGKASNRKTIIYKAREITTVFYSILTLEDIQRTDEGTYKCQVLNKNMLQNWTTVTVYDKPFIRARVKTSNLLKVMDGEKSVKLSAKVNAFPAPEVSWYKNGKLIAQNQTCYIRNRYSLKIMRVTKDDEGNYTISLNNKLHNLQKNLTFTLSVLRNEKPQIYDKGAGLQDKMFYQLGKKHKLTCTAFGIPSPSFHWEWQPCIISKSDKKCETNDDLKINISEYMTSLQSNHGNRIEKINNKTEQHEDRNSTVSTLTVAEAKVSGIYYCIATNDYGEDHRRINFYITDQPDDLHLKANANESRTEGDDLNLTCLVRNFLMHEPAWYYQASPNLSEVKLNQYTQKVHGNYSKTLFLSMKNVTENNTGIYKCKIMNNASKEQYEKHTMVSIKPKTIPILQKNLTGQEVNSSGTVILTCDVSGRPPPSITWYKNEQQVLPASGIFLESGNKTLIIERVRYDDEGEYKCKATNEQGSVETSAYVSVLGSEEKSNLELIILVCTGVAATLFWLLLTLFIRKLKKPSSGDVKSGYLSIIMDPDEVPLDEQCEHLAYDSSKWEFPRDRLRLGKTLGLGAFGKVVEASAFGIDKSSTCKTVAVKMLKEGASTNECKALMSELKILIHIGHHLNVVNMLGACTKPGGPLMVIVEYCKYGNLSNYLRSKRNDFILVKCQKNIDQPETHIDETSPEVMEGIKRRLESVASTGSSTSSGFVEDKSYSDTEEEEEDTEDLYKRPLGMEDLICYSFQVAKGMEFLASRKCIHRDLAARNILLSESNVVKICDFGLARDIYKDPDYVRKGDARLPLKWMAPESIFDKIYTTQSDVWSFGVLLWEIFSLGASPYPGVQIDEEFCHKLKEGTRMKPPEYSTSEVYQTMLDCWHGEPGERPTFSELVEQLGDLLQANVQQDGKDYIPLNTMLPADGDSNFSADPNLTEDVTNPKVNYNCTGVIGCNSNNAKKRPVSVKTFDEVPVENKTTVIHEESETDSGMVLPSDELKSLKRLETRSRPFGLITLAMRAMSKSKESVLSEAENHANPLQPAVCGTEDEGLDFALEDSVLLPMDQTLECHSPPPDYNSVVRYTTPPV</sequence>
<dbReference type="Pfam" id="PF22854">
    <property type="entry name" value="VEGFR1-3_N_Ig-like"/>
    <property type="match status" value="1"/>
</dbReference>
<dbReference type="Pfam" id="PF22971">
    <property type="entry name" value="Ig_VEGFR-1-like_5th"/>
    <property type="match status" value="1"/>
</dbReference>
<dbReference type="InterPro" id="IPR041348">
    <property type="entry name" value="VEGFR-2_TMD"/>
</dbReference>
<dbReference type="GO" id="GO:0045446">
    <property type="term" value="P:endothelial cell differentiation"/>
    <property type="evidence" value="ECO:0007669"/>
    <property type="project" value="TreeGrafter"/>
</dbReference>
<evidence type="ECO:0000313" key="30">
    <source>
        <dbReference type="Proteomes" id="UP000287033"/>
    </source>
</evidence>
<keyword evidence="5" id="KW-0037">Angiogenesis</keyword>
<feature type="binding site" evidence="23">
    <location>
        <position position="1040"/>
    </location>
    <ligand>
        <name>Mg(2+)</name>
        <dbReference type="ChEBI" id="CHEBI:18420"/>
    </ligand>
</feature>
<keyword evidence="11" id="KW-0418">Kinase</keyword>
<keyword evidence="8 26" id="KW-0732">Signal</keyword>
<dbReference type="SUPFAM" id="SSF48726">
    <property type="entry name" value="Immunoglobulin"/>
    <property type="match status" value="6"/>
</dbReference>
<dbReference type="Gene3D" id="1.10.510.10">
    <property type="entry name" value="Transferase(Phosphotransferase) domain 1"/>
    <property type="match status" value="1"/>
</dbReference>
<evidence type="ECO:0000256" key="1">
    <source>
        <dbReference type="ARBA" id="ARBA00004251"/>
    </source>
</evidence>
<dbReference type="CDD" id="cd00096">
    <property type="entry name" value="Ig"/>
    <property type="match status" value="1"/>
</dbReference>
<dbReference type="PANTHER" id="PTHR24416:SF552">
    <property type="entry name" value="RECEPTOR PROTEIN-TYROSINE KINASE"/>
    <property type="match status" value="1"/>
</dbReference>
<evidence type="ECO:0000256" key="7">
    <source>
        <dbReference type="ARBA" id="ARBA00022692"/>
    </source>
</evidence>
<feature type="chain" id="PRO_5019463132" description="receptor protein-tyrosine kinase" evidence="26">
    <location>
        <begin position="21"/>
        <end position="1342"/>
    </location>
</feature>
<dbReference type="PANTHER" id="PTHR24416">
    <property type="entry name" value="TYROSINE-PROTEIN KINASE RECEPTOR"/>
    <property type="match status" value="1"/>
</dbReference>
<dbReference type="OrthoDB" id="5979328at2759"/>
<dbReference type="InterPro" id="IPR050122">
    <property type="entry name" value="RTK"/>
</dbReference>
<evidence type="ECO:0000256" key="14">
    <source>
        <dbReference type="ARBA" id="ARBA00023136"/>
    </source>
</evidence>
<comment type="catalytic activity">
    <reaction evidence="20">
        <text>L-tyrosyl-[protein] + ATP = O-phospho-L-tyrosyl-[protein] + ADP + H(+)</text>
        <dbReference type="Rhea" id="RHEA:10596"/>
        <dbReference type="Rhea" id="RHEA-COMP:10136"/>
        <dbReference type="Rhea" id="RHEA-COMP:20101"/>
        <dbReference type="ChEBI" id="CHEBI:15378"/>
        <dbReference type="ChEBI" id="CHEBI:30616"/>
        <dbReference type="ChEBI" id="CHEBI:46858"/>
        <dbReference type="ChEBI" id="CHEBI:61978"/>
        <dbReference type="ChEBI" id="CHEBI:456216"/>
        <dbReference type="EC" id="2.7.10.1"/>
    </reaction>
</comment>
<protein>
    <recommendedName>
        <fullName evidence="2">receptor protein-tyrosine kinase</fullName>
        <ecNumber evidence="2">2.7.10.1</ecNumber>
    </recommendedName>
</protein>
<keyword evidence="23" id="KW-0460">Magnesium</keyword>
<evidence type="ECO:0000256" key="4">
    <source>
        <dbReference type="ARBA" id="ARBA00022553"/>
    </source>
</evidence>
<evidence type="ECO:0000256" key="24">
    <source>
        <dbReference type="PROSITE-ProRule" id="PRU10141"/>
    </source>
</evidence>
<dbReference type="GO" id="GO:0046872">
    <property type="term" value="F:metal ion binding"/>
    <property type="evidence" value="ECO:0007669"/>
    <property type="project" value="UniProtKB-KW"/>
</dbReference>
<evidence type="ECO:0000259" key="28">
    <source>
        <dbReference type="PROSITE" id="PS50835"/>
    </source>
</evidence>
<keyword evidence="23" id="KW-0479">Metal-binding</keyword>
<evidence type="ECO:0000256" key="23">
    <source>
        <dbReference type="PIRSR" id="PIRSR000615-3"/>
    </source>
</evidence>
<reference evidence="29 30" key="1">
    <citation type="journal article" date="2018" name="Nat. Ecol. Evol.">
        <title>Shark genomes provide insights into elasmobranch evolution and the origin of vertebrates.</title>
        <authorList>
            <person name="Hara Y"/>
            <person name="Yamaguchi K"/>
            <person name="Onimaru K"/>
            <person name="Kadota M"/>
            <person name="Koyanagi M"/>
            <person name="Keeley SD"/>
            <person name="Tatsumi K"/>
            <person name="Tanaka K"/>
            <person name="Motone F"/>
            <person name="Kageyama Y"/>
            <person name="Nozu R"/>
            <person name="Adachi N"/>
            <person name="Nishimura O"/>
            <person name="Nakagawa R"/>
            <person name="Tanegashima C"/>
            <person name="Kiyatake I"/>
            <person name="Matsumoto R"/>
            <person name="Murakumo K"/>
            <person name="Nishida K"/>
            <person name="Terakita A"/>
            <person name="Kuratani S"/>
            <person name="Sato K"/>
            <person name="Hyodo S Kuraku.S."/>
        </authorList>
    </citation>
    <scope>NUCLEOTIDE SEQUENCE [LARGE SCALE GENOMIC DNA]</scope>
</reference>
<evidence type="ECO:0000256" key="18">
    <source>
        <dbReference type="ARBA" id="ARBA00023180"/>
    </source>
</evidence>
<dbReference type="InterPro" id="IPR007110">
    <property type="entry name" value="Ig-like_dom"/>
</dbReference>
<dbReference type="SMART" id="SM00409">
    <property type="entry name" value="IG"/>
    <property type="match status" value="6"/>
</dbReference>
<feature type="domain" description="Protein kinase" evidence="27">
    <location>
        <begin position="824"/>
        <end position="1158"/>
    </location>
</feature>
<dbReference type="OMA" id="RPLIRWY"/>
<evidence type="ECO:0000256" key="16">
    <source>
        <dbReference type="ARBA" id="ARBA00023157"/>
    </source>
</evidence>
<evidence type="ECO:0000256" key="11">
    <source>
        <dbReference type="ARBA" id="ARBA00022777"/>
    </source>
</evidence>
<dbReference type="FunFam" id="1.10.510.10:FF:002412">
    <property type="match status" value="1"/>
</dbReference>
<dbReference type="SMART" id="SM00219">
    <property type="entry name" value="TyrKc"/>
    <property type="match status" value="1"/>
</dbReference>
<feature type="signal peptide" evidence="26">
    <location>
        <begin position="1"/>
        <end position="20"/>
    </location>
</feature>
<dbReference type="PROSITE" id="PS00107">
    <property type="entry name" value="PROTEIN_KINASE_ATP"/>
    <property type="match status" value="1"/>
</dbReference>
<keyword evidence="4" id="KW-0597">Phosphoprotein</keyword>
<dbReference type="STRING" id="137246.A0A401SBW2"/>
<dbReference type="Pfam" id="PF07679">
    <property type="entry name" value="I-set"/>
    <property type="match status" value="2"/>
</dbReference>
<keyword evidence="3" id="KW-1003">Cell membrane</keyword>
<keyword evidence="14" id="KW-0472">Membrane</keyword>
<dbReference type="InterPro" id="IPR008266">
    <property type="entry name" value="Tyr_kinase_AS"/>
</dbReference>
<evidence type="ECO:0000256" key="19">
    <source>
        <dbReference type="ARBA" id="ARBA00023319"/>
    </source>
</evidence>
<keyword evidence="19" id="KW-0393">Immunoglobulin domain</keyword>
<dbReference type="GO" id="GO:0030335">
    <property type="term" value="P:positive regulation of cell migration"/>
    <property type="evidence" value="ECO:0007669"/>
    <property type="project" value="TreeGrafter"/>
</dbReference>
<feature type="domain" description="Ig-like" evidence="28">
    <location>
        <begin position="422"/>
        <end position="545"/>
    </location>
</feature>
<evidence type="ECO:0000256" key="20">
    <source>
        <dbReference type="ARBA" id="ARBA00051243"/>
    </source>
</evidence>
<dbReference type="GO" id="GO:0045766">
    <property type="term" value="P:positive regulation of angiogenesis"/>
    <property type="evidence" value="ECO:0007669"/>
    <property type="project" value="TreeGrafter"/>
</dbReference>
<dbReference type="GO" id="GO:0005021">
    <property type="term" value="F:vascular endothelial growth factor receptor activity"/>
    <property type="evidence" value="ECO:0007669"/>
    <property type="project" value="InterPro"/>
</dbReference>
<keyword evidence="13" id="KW-1133">Transmembrane helix</keyword>
<dbReference type="EC" id="2.7.10.1" evidence="2"/>
<keyword evidence="18" id="KW-0325">Glycoprotein</keyword>
<keyword evidence="17" id="KW-0675">Receptor</keyword>
<feature type="domain" description="Ig-like" evidence="28">
    <location>
        <begin position="324"/>
        <end position="413"/>
    </location>
</feature>
<dbReference type="GO" id="GO:0019838">
    <property type="term" value="F:growth factor binding"/>
    <property type="evidence" value="ECO:0007669"/>
    <property type="project" value="TreeGrafter"/>
</dbReference>
<feature type="domain" description="Ig-like" evidence="28">
    <location>
        <begin position="552"/>
        <end position="650"/>
    </location>
</feature>
<dbReference type="GO" id="GO:0043235">
    <property type="term" value="C:receptor complex"/>
    <property type="evidence" value="ECO:0007669"/>
    <property type="project" value="TreeGrafter"/>
</dbReference>
<evidence type="ECO:0000256" key="2">
    <source>
        <dbReference type="ARBA" id="ARBA00011902"/>
    </source>
</evidence>
<dbReference type="InterPro" id="IPR013098">
    <property type="entry name" value="Ig_I-set"/>
</dbReference>
<evidence type="ECO:0000256" key="10">
    <source>
        <dbReference type="ARBA" id="ARBA00022741"/>
    </source>
</evidence>
<dbReference type="InterPro" id="IPR009135">
    <property type="entry name" value="VEGFR1_rcpt"/>
</dbReference>
<keyword evidence="15" id="KW-0829">Tyrosine-protein kinase</keyword>
<feature type="domain" description="Ig-like" evidence="28">
    <location>
        <begin position="226"/>
        <end position="319"/>
    </location>
</feature>
<dbReference type="FunFam" id="2.60.40.10:FF:000143">
    <property type="entry name" value="Vascular endothelial growth factor receptor 3"/>
    <property type="match status" value="1"/>
</dbReference>
<keyword evidence="9" id="KW-0677">Repeat</keyword>
<feature type="compositionally biased region" description="Acidic residues" evidence="25">
    <location>
        <begin position="978"/>
        <end position="987"/>
    </location>
</feature>
<evidence type="ECO:0000256" key="12">
    <source>
        <dbReference type="ARBA" id="ARBA00022840"/>
    </source>
</evidence>
<feature type="region of interest" description="Disordered" evidence="25">
    <location>
        <begin position="959"/>
        <end position="988"/>
    </location>
</feature>
<comment type="subcellular location">
    <subcellularLocation>
        <location evidence="1">Cell membrane</location>
        <topology evidence="1">Single-pass type I membrane protein</topology>
    </subcellularLocation>
</comment>
<dbReference type="InterPro" id="IPR001245">
    <property type="entry name" value="Ser-Thr/Tyr_kinase_cat_dom"/>
</dbReference>
<organism evidence="29 30">
    <name type="scientific">Chiloscyllium punctatum</name>
    <name type="common">Brownbanded bambooshark</name>
    <name type="synonym">Hemiscyllium punctatum</name>
    <dbReference type="NCBI Taxonomy" id="137246"/>
    <lineage>
        <taxon>Eukaryota</taxon>
        <taxon>Metazoa</taxon>
        <taxon>Chordata</taxon>
        <taxon>Craniata</taxon>
        <taxon>Vertebrata</taxon>
        <taxon>Chondrichthyes</taxon>
        <taxon>Elasmobranchii</taxon>
        <taxon>Galeomorphii</taxon>
        <taxon>Galeoidea</taxon>
        <taxon>Orectolobiformes</taxon>
        <taxon>Hemiscylliidae</taxon>
        <taxon>Chiloscyllium</taxon>
    </lineage>
</organism>
<dbReference type="InterPro" id="IPR036179">
    <property type="entry name" value="Ig-like_dom_sf"/>
</dbReference>
<dbReference type="PROSITE" id="PS50835">
    <property type="entry name" value="IG_LIKE"/>
    <property type="match status" value="5"/>
</dbReference>
<evidence type="ECO:0000256" key="9">
    <source>
        <dbReference type="ARBA" id="ARBA00022737"/>
    </source>
</evidence>
<gene>
    <name evidence="29" type="ORF">chiPu_0006323</name>
</gene>
<keyword evidence="30" id="KW-1185">Reference proteome</keyword>
<dbReference type="InterPro" id="IPR055238">
    <property type="entry name" value="VEGFR1-3_N_Ig-like"/>
</dbReference>
<dbReference type="EMBL" id="BEZZ01000182">
    <property type="protein sequence ID" value="GCC27897.1"/>
    <property type="molecule type" value="Genomic_DNA"/>
</dbReference>
<dbReference type="GO" id="GO:0043408">
    <property type="term" value="P:regulation of MAPK cascade"/>
    <property type="evidence" value="ECO:0007669"/>
    <property type="project" value="TreeGrafter"/>
</dbReference>
<evidence type="ECO:0000256" key="6">
    <source>
        <dbReference type="ARBA" id="ARBA00022679"/>
    </source>
</evidence>
<feature type="binding site" evidence="23">
    <location>
        <position position="1027"/>
    </location>
    <ligand>
        <name>Mg(2+)</name>
        <dbReference type="ChEBI" id="CHEBI:18420"/>
    </ligand>
</feature>
<dbReference type="PRINTS" id="PR01832">
    <property type="entry name" value="VEGFRECEPTOR"/>
</dbReference>
<keyword evidence="16" id="KW-1015">Disulfide bond</keyword>
<feature type="domain" description="Ig-like" evidence="28">
    <location>
        <begin position="653"/>
        <end position="743"/>
    </location>
</feature>
<evidence type="ECO:0000256" key="26">
    <source>
        <dbReference type="SAM" id="SignalP"/>
    </source>
</evidence>
<dbReference type="InterPro" id="IPR000719">
    <property type="entry name" value="Prot_kinase_dom"/>
</dbReference>
<dbReference type="FunFam" id="3.30.200.20:FF:000041">
    <property type="entry name" value="Vascular endothelial growth factor receptor 2"/>
    <property type="match status" value="1"/>
</dbReference>
<dbReference type="InterPro" id="IPR011009">
    <property type="entry name" value="Kinase-like_dom_sf"/>
</dbReference>
<feature type="binding site" evidence="22 24">
    <location>
        <position position="858"/>
    </location>
    <ligand>
        <name>ATP</name>
        <dbReference type="ChEBI" id="CHEBI:30616"/>
    </ligand>
</feature>
<comment type="caution">
    <text evidence="29">The sequence shown here is derived from an EMBL/GenBank/DDBJ whole genome shotgun (WGS) entry which is preliminary data.</text>
</comment>
<dbReference type="PIRSF" id="PIRSF000615">
    <property type="entry name" value="TyrPK_CSF1-R"/>
    <property type="match status" value="1"/>
</dbReference>
<dbReference type="InterPro" id="IPR013783">
    <property type="entry name" value="Ig-like_fold"/>
</dbReference>
<dbReference type="InterPro" id="IPR003599">
    <property type="entry name" value="Ig_sub"/>
</dbReference>
<dbReference type="SUPFAM" id="SSF56112">
    <property type="entry name" value="Protein kinase-like (PK-like)"/>
    <property type="match status" value="1"/>
</dbReference>
<keyword evidence="12 22" id="KW-0067">ATP-binding</keyword>
<dbReference type="Gene3D" id="2.60.40.10">
    <property type="entry name" value="Immunoglobulins"/>
    <property type="match status" value="7"/>
</dbReference>
<dbReference type="GO" id="GO:0001525">
    <property type="term" value="P:angiogenesis"/>
    <property type="evidence" value="ECO:0007669"/>
    <property type="project" value="UniProtKB-KW"/>
</dbReference>
<dbReference type="InterPro" id="IPR055229">
    <property type="entry name" value="VEGFR1-3_5th"/>
</dbReference>
<evidence type="ECO:0000256" key="22">
    <source>
        <dbReference type="PIRSR" id="PIRSR000615-2"/>
    </source>
</evidence>
<dbReference type="Proteomes" id="UP000287033">
    <property type="component" value="Unassembled WGS sequence"/>
</dbReference>
<evidence type="ECO:0000256" key="8">
    <source>
        <dbReference type="ARBA" id="ARBA00022729"/>
    </source>
</evidence>
<dbReference type="Pfam" id="PF13927">
    <property type="entry name" value="Ig_3"/>
    <property type="match status" value="1"/>
</dbReference>
<dbReference type="GO" id="GO:0005524">
    <property type="term" value="F:ATP binding"/>
    <property type="evidence" value="ECO:0007669"/>
    <property type="project" value="UniProtKB-UniRule"/>
</dbReference>
<feature type="active site" description="Proton acceptor" evidence="21">
    <location>
        <position position="1022"/>
    </location>
</feature>
<evidence type="ECO:0000256" key="5">
    <source>
        <dbReference type="ARBA" id="ARBA00022657"/>
    </source>
</evidence>
<dbReference type="InterPro" id="IPR017441">
    <property type="entry name" value="Protein_kinase_ATP_BS"/>
</dbReference>
<keyword evidence="6" id="KW-0808">Transferase</keyword>
<evidence type="ECO:0000259" key="27">
    <source>
        <dbReference type="PROSITE" id="PS50011"/>
    </source>
</evidence>
<dbReference type="PROSITE" id="PS00109">
    <property type="entry name" value="PROTEIN_KINASE_TYR"/>
    <property type="match status" value="1"/>
</dbReference>
<keyword evidence="10 22" id="KW-0547">Nucleotide-binding</keyword>
<dbReference type="PRINTS" id="PR01833">
    <property type="entry name" value="VEGFRECEPTR1"/>
</dbReference>
<dbReference type="Pfam" id="PF21339">
    <property type="entry name" value="VEGFR-1-like_Ig-like"/>
    <property type="match status" value="1"/>
</dbReference>
<dbReference type="Pfam" id="PF07714">
    <property type="entry name" value="PK_Tyr_Ser-Thr"/>
    <property type="match status" value="1"/>
</dbReference>
<dbReference type="PROSITE" id="PS50011">
    <property type="entry name" value="PROTEIN_KINASE_DOM"/>
    <property type="match status" value="1"/>
</dbReference>
<feature type="binding site" evidence="22">
    <location>
        <position position="1026"/>
    </location>
    <ligand>
        <name>ATP</name>
        <dbReference type="ChEBI" id="CHEBI:30616"/>
    </ligand>
</feature>
<dbReference type="GO" id="GO:0048010">
    <property type="term" value="P:vascular endothelial growth factor receptor signaling pathway"/>
    <property type="evidence" value="ECO:0007669"/>
    <property type="project" value="InterPro"/>
</dbReference>
<name>A0A401SBW2_CHIPU</name>
<evidence type="ECO:0000256" key="25">
    <source>
        <dbReference type="SAM" id="MobiDB-lite"/>
    </source>
</evidence>
<evidence type="ECO:0000256" key="15">
    <source>
        <dbReference type="ARBA" id="ARBA00023137"/>
    </source>
</evidence>